<reference evidence="2 3" key="1">
    <citation type="journal article" date="2017" name="Genome Announc.">
        <title>Genome sequence of the saprophytic ascomycete Epicoccum nigrum ICMP 19927 strain isolated from New Zealand.</title>
        <authorList>
            <person name="Fokin M."/>
            <person name="Fleetwood D."/>
            <person name="Weir B.S."/>
            <person name="Villas-Boas S.G."/>
        </authorList>
    </citation>
    <scope>NUCLEOTIDE SEQUENCE [LARGE SCALE GENOMIC DNA]</scope>
    <source>
        <strain evidence="2 3">ICMP 19927</strain>
    </source>
</reference>
<dbReference type="EMBL" id="KZ107852">
    <property type="protein sequence ID" value="OSS46044.1"/>
    <property type="molecule type" value="Genomic_DNA"/>
</dbReference>
<feature type="region of interest" description="Disordered" evidence="1">
    <location>
        <begin position="1"/>
        <end position="21"/>
    </location>
</feature>
<accession>A0A1Y2LQ08</accession>
<evidence type="ECO:0000313" key="3">
    <source>
        <dbReference type="Proteomes" id="UP000193240"/>
    </source>
</evidence>
<evidence type="ECO:0000256" key="1">
    <source>
        <dbReference type="SAM" id="MobiDB-lite"/>
    </source>
</evidence>
<feature type="compositionally biased region" description="Polar residues" evidence="1">
    <location>
        <begin position="1"/>
        <end position="14"/>
    </location>
</feature>
<organism evidence="2 3">
    <name type="scientific">Epicoccum nigrum</name>
    <name type="common">Soil fungus</name>
    <name type="synonym">Epicoccum purpurascens</name>
    <dbReference type="NCBI Taxonomy" id="105696"/>
    <lineage>
        <taxon>Eukaryota</taxon>
        <taxon>Fungi</taxon>
        <taxon>Dikarya</taxon>
        <taxon>Ascomycota</taxon>
        <taxon>Pezizomycotina</taxon>
        <taxon>Dothideomycetes</taxon>
        <taxon>Pleosporomycetidae</taxon>
        <taxon>Pleosporales</taxon>
        <taxon>Pleosporineae</taxon>
        <taxon>Didymellaceae</taxon>
        <taxon>Epicoccum</taxon>
    </lineage>
</organism>
<proteinExistence type="predicted"/>
<dbReference type="Proteomes" id="UP000193240">
    <property type="component" value="Unassembled WGS sequence"/>
</dbReference>
<dbReference type="AlphaFoldDB" id="A0A1Y2LQ08"/>
<gene>
    <name evidence="2" type="ORF">B5807_08236</name>
</gene>
<keyword evidence="3" id="KW-1185">Reference proteome</keyword>
<sequence>MTPSQKVAETSGTGTRDHSSERCNIGFCLRGITLSPPCSTYIWYRWESVGLLHHFASIGTYLNFGLLEIWSELAFTSRDGSSNPPGSWLSTQLNHQRPVLALLLLLIVFLLR</sequence>
<evidence type="ECO:0000313" key="2">
    <source>
        <dbReference type="EMBL" id="OSS46044.1"/>
    </source>
</evidence>
<protein>
    <submittedName>
        <fullName evidence="2">Uncharacterized protein</fullName>
    </submittedName>
</protein>
<name>A0A1Y2LQ08_EPING</name>
<dbReference type="InParanoid" id="A0A1Y2LQ08"/>